<dbReference type="Pfam" id="PF12913">
    <property type="entry name" value="SH3_6"/>
    <property type="match status" value="1"/>
</dbReference>
<dbReference type="Gene3D" id="3.90.1720.10">
    <property type="entry name" value="endopeptidase domain like (from Nostoc punctiforme)"/>
    <property type="match status" value="1"/>
</dbReference>
<dbReference type="AlphaFoldDB" id="D9TRY3"/>
<dbReference type="InterPro" id="IPR039439">
    <property type="entry name" value="SH3b1_dom"/>
</dbReference>
<dbReference type="eggNOG" id="COG0791">
    <property type="taxonomic scope" value="Bacteria"/>
</dbReference>
<dbReference type="Pfam" id="PF00877">
    <property type="entry name" value="NLPC_P60"/>
    <property type="match status" value="1"/>
</dbReference>
<keyword evidence="8" id="KW-1185">Reference proteome</keyword>
<sequence length="431" mass="49966">MFYIIPGTKLEMLDAEYWIEKIPDADSLIMTQNDIMKFNQKIVEKCDSVYDLKSYRDSFTYDELLSLIKEYKLPEKEMYFRNGELVKRDFYHHITDNLNITEIKEVNPVQYGITIRKTSLRSFPTEIAVYSRKGDIEFDRFQETSCHAIEPVAVLHESKDKKWYFVQMYNYRGWVKACDIAIAKDKEEVFDYLDADDFIVITGNHVRTQSNPYDDDVSEIRFDMGTRIPLETDMPDNVANQSTYGNYVIKLPSRDDKGNLVFKDGLISIKEDVRRGYIPYTRANVLNQAFKLIGDRYGWGDSLNGRDCSSFIMYVYKTFGFALPRNADEQEKCPGIAHQFSDDMSLIDRIETFKNIKPGAALYMPGHAMMFVGMDGGMPYIIHDFTGYAKRNGDKYDFIPVNEVMVTSSLLPTSMGIPFIERFSSAIQFEM</sequence>
<evidence type="ECO:0000313" key="8">
    <source>
        <dbReference type="Proteomes" id="UP000001626"/>
    </source>
</evidence>
<evidence type="ECO:0000256" key="4">
    <source>
        <dbReference type="ARBA" id="ARBA00022807"/>
    </source>
</evidence>
<organism evidence="7 8">
    <name type="scientific">Thermoanaerobacterium thermosaccharolyticum (strain ATCC 7956 / DSM 571 / NCIMB 9385 / NCA 3814 / NCTC 13789 / WDCM 00135 / 2032)</name>
    <name type="common">Clostridium thermosaccharolyticum</name>
    <dbReference type="NCBI Taxonomy" id="580327"/>
    <lineage>
        <taxon>Bacteria</taxon>
        <taxon>Bacillati</taxon>
        <taxon>Bacillota</taxon>
        <taxon>Clostridia</taxon>
        <taxon>Thermoanaerobacterales</taxon>
        <taxon>Thermoanaerobacteraceae</taxon>
        <taxon>Thermoanaerobacterium</taxon>
    </lineage>
</organism>
<keyword evidence="4" id="KW-0788">Thiol protease</keyword>
<dbReference type="EMBL" id="CP002171">
    <property type="protein sequence ID" value="ADL69662.1"/>
    <property type="molecule type" value="Genomic_DNA"/>
</dbReference>
<dbReference type="SUPFAM" id="SSF54001">
    <property type="entry name" value="Cysteine proteinases"/>
    <property type="match status" value="1"/>
</dbReference>
<name>D9TRY3_THETC</name>
<dbReference type="PIRSF" id="PIRSF019015">
    <property type="entry name" value="P60_peptidase_YkfC"/>
    <property type="match status" value="1"/>
</dbReference>
<dbReference type="GO" id="GO:0006508">
    <property type="term" value="P:proteolysis"/>
    <property type="evidence" value="ECO:0007669"/>
    <property type="project" value="UniProtKB-KW"/>
</dbReference>
<dbReference type="KEGG" id="ttm:Tthe_2185"/>
<feature type="domain" description="SH3b1" evidence="6">
    <location>
        <begin position="134"/>
        <end position="176"/>
    </location>
</feature>
<dbReference type="RefSeq" id="WP_013298626.1">
    <property type="nucleotide sequence ID" value="NC_014410.1"/>
</dbReference>
<comment type="similarity">
    <text evidence="1">Belongs to the peptidase C40 family.</text>
</comment>
<dbReference type="InterPro" id="IPR000064">
    <property type="entry name" value="NLP_P60_dom"/>
</dbReference>
<dbReference type="Proteomes" id="UP000001626">
    <property type="component" value="Chromosome"/>
</dbReference>
<dbReference type="STRING" id="580327.Tthe_2185"/>
<dbReference type="HOGENOM" id="CLU_045651_0_0_9"/>
<dbReference type="InterPro" id="IPR038765">
    <property type="entry name" value="Papain-like_cys_pep_sf"/>
</dbReference>
<keyword evidence="3" id="KW-0378">Hydrolase</keyword>
<dbReference type="GeneID" id="93865009"/>
<feature type="domain" description="NlpC/P60" evidence="5">
    <location>
        <begin position="294"/>
        <end position="369"/>
    </location>
</feature>
<protein>
    <submittedName>
        <fullName evidence="7">NLP/P60 protein</fullName>
    </submittedName>
</protein>
<evidence type="ECO:0000256" key="2">
    <source>
        <dbReference type="ARBA" id="ARBA00022670"/>
    </source>
</evidence>
<dbReference type="GO" id="GO:0008234">
    <property type="term" value="F:cysteine-type peptidase activity"/>
    <property type="evidence" value="ECO:0007669"/>
    <property type="project" value="UniProtKB-KW"/>
</dbReference>
<keyword evidence="2" id="KW-0645">Protease</keyword>
<evidence type="ECO:0000259" key="6">
    <source>
        <dbReference type="Pfam" id="PF12913"/>
    </source>
</evidence>
<reference evidence="7 8" key="1">
    <citation type="submission" date="2010-08" db="EMBL/GenBank/DDBJ databases">
        <title>Complete sequence of Thermoanaerobacterium thermosaccharolyticum DSM 571.</title>
        <authorList>
            <consortium name="US DOE Joint Genome Institute"/>
            <person name="Lucas S."/>
            <person name="Copeland A."/>
            <person name="Lapidus A."/>
            <person name="Cheng J.-F."/>
            <person name="Bruce D."/>
            <person name="Goodwin L."/>
            <person name="Pitluck S."/>
            <person name="Teshima H."/>
            <person name="Detter J.C."/>
            <person name="Han C."/>
            <person name="Tapia R."/>
            <person name="Land M."/>
            <person name="Hauser L."/>
            <person name="Chang Y.-J."/>
            <person name="Jeffries C."/>
            <person name="Kyrpides N."/>
            <person name="Ivanova N."/>
            <person name="Mikhailova N."/>
            <person name="Hemme C.L."/>
            <person name="Woyke T."/>
        </authorList>
    </citation>
    <scope>NUCLEOTIDE SEQUENCE [LARGE SCALE GENOMIC DNA]</scope>
    <source>
        <strain evidence="8">ATCC 7956 / DSM 571 / NCIMB 9385 / NCA 3814 / NCTC 13789 / WDCM 00135 / 2032</strain>
    </source>
</reference>
<accession>D9TRY3</accession>
<gene>
    <name evidence="7" type="ordered locus">Tthe_2185</name>
</gene>
<dbReference type="InterPro" id="IPR027017">
    <property type="entry name" value="P60_peptidase_YkfC"/>
</dbReference>
<proteinExistence type="inferred from homology"/>
<evidence type="ECO:0000256" key="3">
    <source>
        <dbReference type="ARBA" id="ARBA00022801"/>
    </source>
</evidence>
<evidence type="ECO:0000259" key="5">
    <source>
        <dbReference type="Pfam" id="PF00877"/>
    </source>
</evidence>
<evidence type="ECO:0000313" key="7">
    <source>
        <dbReference type="EMBL" id="ADL69662.1"/>
    </source>
</evidence>
<evidence type="ECO:0000256" key="1">
    <source>
        <dbReference type="ARBA" id="ARBA00007074"/>
    </source>
</evidence>